<keyword evidence="2 6" id="KW-0812">Transmembrane</keyword>
<evidence type="ECO:0000256" key="6">
    <source>
        <dbReference type="SAM" id="Phobius"/>
    </source>
</evidence>
<dbReference type="InterPro" id="IPR002293">
    <property type="entry name" value="AA/rel_permease1"/>
</dbReference>
<accession>A0A397ULG1</accession>
<feature type="transmembrane region" description="Helical" evidence="6">
    <location>
        <begin position="117"/>
        <end position="138"/>
    </location>
</feature>
<evidence type="ECO:0000256" key="3">
    <source>
        <dbReference type="ARBA" id="ARBA00022989"/>
    </source>
</evidence>
<evidence type="ECO:0000313" key="7">
    <source>
        <dbReference type="EMBL" id="RIB09599.1"/>
    </source>
</evidence>
<evidence type="ECO:0000256" key="1">
    <source>
        <dbReference type="ARBA" id="ARBA00004141"/>
    </source>
</evidence>
<protein>
    <submittedName>
        <fullName evidence="7">Uncharacterized protein</fullName>
    </submittedName>
</protein>
<sequence>MSFFIDLIGEFNPSSDELEYPSRILKYSSLISCLSNAAFITVVGYPNNSTDNESTPMPMLFGKELFGEIGENFMAILIAISTFGCVSALIFTYSRIIKYAGETKLIPSLFNSYRANILINQLWAQFLYCSILSVIFLIKMNHNISNNVSDLFSSASMYAFTIYHGASALCLCDLIMKTETIDETDRDEGSNDEEVSPVMRIL</sequence>
<reference evidence="7 8" key="1">
    <citation type="submission" date="2018-06" db="EMBL/GenBank/DDBJ databases">
        <title>Comparative genomics reveals the genomic features of Rhizophagus irregularis, R. cerebriforme, R. diaphanum and Gigaspora rosea, and their symbiotic lifestyle signature.</title>
        <authorList>
            <person name="Morin E."/>
            <person name="San Clemente H."/>
            <person name="Chen E.C.H."/>
            <person name="De La Providencia I."/>
            <person name="Hainaut M."/>
            <person name="Kuo A."/>
            <person name="Kohler A."/>
            <person name="Murat C."/>
            <person name="Tang N."/>
            <person name="Roy S."/>
            <person name="Loubradou J."/>
            <person name="Henrissat B."/>
            <person name="Grigoriev I.V."/>
            <person name="Corradi N."/>
            <person name="Roux C."/>
            <person name="Martin F.M."/>
        </authorList>
    </citation>
    <scope>NUCLEOTIDE SEQUENCE [LARGE SCALE GENOMIC DNA]</scope>
    <source>
        <strain evidence="7 8">DAOM 194757</strain>
    </source>
</reference>
<comment type="caution">
    <text evidence="7">The sequence shown here is derived from an EMBL/GenBank/DDBJ whole genome shotgun (WGS) entry which is preliminary data.</text>
</comment>
<dbReference type="Gene3D" id="1.20.1740.10">
    <property type="entry name" value="Amino acid/polyamine transporter I"/>
    <property type="match status" value="1"/>
</dbReference>
<dbReference type="GO" id="GO:0022857">
    <property type="term" value="F:transmembrane transporter activity"/>
    <property type="evidence" value="ECO:0007669"/>
    <property type="project" value="InterPro"/>
</dbReference>
<dbReference type="OrthoDB" id="5982228at2759"/>
<dbReference type="Pfam" id="PF13520">
    <property type="entry name" value="AA_permease_2"/>
    <property type="match status" value="1"/>
</dbReference>
<evidence type="ECO:0000256" key="4">
    <source>
        <dbReference type="ARBA" id="ARBA00023136"/>
    </source>
</evidence>
<gene>
    <name evidence="7" type="ORF">C2G38_2208491</name>
</gene>
<dbReference type="EMBL" id="QKWP01001354">
    <property type="protein sequence ID" value="RIB09599.1"/>
    <property type="molecule type" value="Genomic_DNA"/>
</dbReference>
<evidence type="ECO:0000313" key="8">
    <source>
        <dbReference type="Proteomes" id="UP000266673"/>
    </source>
</evidence>
<comment type="subcellular location">
    <subcellularLocation>
        <location evidence="1">Membrane</location>
        <topology evidence="1">Multi-pass membrane protein</topology>
    </subcellularLocation>
</comment>
<keyword evidence="8" id="KW-1185">Reference proteome</keyword>
<dbReference type="GO" id="GO:0016020">
    <property type="term" value="C:membrane"/>
    <property type="evidence" value="ECO:0007669"/>
    <property type="project" value="UniProtKB-SubCell"/>
</dbReference>
<evidence type="ECO:0000256" key="5">
    <source>
        <dbReference type="SAM" id="MobiDB-lite"/>
    </source>
</evidence>
<feature type="region of interest" description="Disordered" evidence="5">
    <location>
        <begin position="183"/>
        <end position="202"/>
    </location>
</feature>
<feature type="compositionally biased region" description="Acidic residues" evidence="5">
    <location>
        <begin position="183"/>
        <end position="195"/>
    </location>
</feature>
<proteinExistence type="predicted"/>
<dbReference type="Proteomes" id="UP000266673">
    <property type="component" value="Unassembled WGS sequence"/>
</dbReference>
<feature type="transmembrane region" description="Helical" evidence="6">
    <location>
        <begin position="158"/>
        <end position="176"/>
    </location>
</feature>
<feature type="transmembrane region" description="Helical" evidence="6">
    <location>
        <begin position="73"/>
        <end position="96"/>
    </location>
</feature>
<evidence type="ECO:0000256" key="2">
    <source>
        <dbReference type="ARBA" id="ARBA00022692"/>
    </source>
</evidence>
<keyword evidence="4 6" id="KW-0472">Membrane</keyword>
<keyword evidence="3 6" id="KW-1133">Transmembrane helix</keyword>
<dbReference type="AlphaFoldDB" id="A0A397ULG1"/>
<organism evidence="7 8">
    <name type="scientific">Gigaspora rosea</name>
    <dbReference type="NCBI Taxonomy" id="44941"/>
    <lineage>
        <taxon>Eukaryota</taxon>
        <taxon>Fungi</taxon>
        <taxon>Fungi incertae sedis</taxon>
        <taxon>Mucoromycota</taxon>
        <taxon>Glomeromycotina</taxon>
        <taxon>Glomeromycetes</taxon>
        <taxon>Diversisporales</taxon>
        <taxon>Gigasporaceae</taxon>
        <taxon>Gigaspora</taxon>
    </lineage>
</organism>
<name>A0A397ULG1_9GLOM</name>